<evidence type="ECO:0000313" key="3">
    <source>
        <dbReference type="Proteomes" id="UP001245184"/>
    </source>
</evidence>
<feature type="signal peptide" evidence="1">
    <location>
        <begin position="1"/>
        <end position="23"/>
    </location>
</feature>
<dbReference type="Proteomes" id="UP001245184">
    <property type="component" value="Unassembled WGS sequence"/>
</dbReference>
<comment type="caution">
    <text evidence="2">The sequence shown here is derived from an EMBL/GenBank/DDBJ whole genome shotgun (WGS) entry which is preliminary data.</text>
</comment>
<evidence type="ECO:0000256" key="1">
    <source>
        <dbReference type="SAM" id="SignalP"/>
    </source>
</evidence>
<sequence length="70" mass="7233">MSSTIRSLLVPALLVFASMQIGALAQSAPQPASQNGVSYVTGGVGVNEVAVFRSAASRYDVLRAIAPRTI</sequence>
<evidence type="ECO:0000313" key="2">
    <source>
        <dbReference type="EMBL" id="MDR6207932.1"/>
    </source>
</evidence>
<protein>
    <submittedName>
        <fullName evidence="2">Uncharacterized protein</fullName>
    </submittedName>
</protein>
<name>A0ABD5CRU5_9BURK</name>
<reference evidence="2 3" key="1">
    <citation type="submission" date="2023-08" db="EMBL/GenBank/DDBJ databases">
        <title>Genome sequencing of plant associated microbes to promote plant fitness in Sorghum bicolor and Oryza sativa.</title>
        <authorList>
            <person name="Coleman-Derr D."/>
        </authorList>
    </citation>
    <scope>NUCLEOTIDE SEQUENCE [LARGE SCALE GENOMIC DNA]</scope>
    <source>
        <strain evidence="2 3">SLBN-33</strain>
    </source>
</reference>
<keyword evidence="1" id="KW-0732">Signal</keyword>
<accession>A0ABD5CRU5</accession>
<gene>
    <name evidence="2" type="ORF">QF025_006652</name>
</gene>
<feature type="chain" id="PRO_5044836055" evidence="1">
    <location>
        <begin position="24"/>
        <end position="70"/>
    </location>
</feature>
<organism evidence="2 3">
    <name type="scientific">Paraburkholderia graminis</name>
    <dbReference type="NCBI Taxonomy" id="60548"/>
    <lineage>
        <taxon>Bacteria</taxon>
        <taxon>Pseudomonadati</taxon>
        <taxon>Pseudomonadota</taxon>
        <taxon>Betaproteobacteria</taxon>
        <taxon>Burkholderiales</taxon>
        <taxon>Burkholderiaceae</taxon>
        <taxon>Paraburkholderia</taxon>
    </lineage>
</organism>
<dbReference type="EMBL" id="JAVIZN010000002">
    <property type="protein sequence ID" value="MDR6207932.1"/>
    <property type="molecule type" value="Genomic_DNA"/>
</dbReference>
<proteinExistence type="predicted"/>
<dbReference type="AlphaFoldDB" id="A0ABD5CRU5"/>